<dbReference type="EMBL" id="JAODIM010000043">
    <property type="protein sequence ID" value="MCU5779313.1"/>
    <property type="molecule type" value="Genomic_DNA"/>
</dbReference>
<sequence>MADSIDIAQQREAENLARCLANTLHRPVGVSATFCEACDVPIPEARRKALPGVMTCVHCQTIQELKSAHFGKRQ</sequence>
<organism evidence="6 7">
    <name type="scientific">Winslowiella arboricola</name>
    <dbReference type="NCBI Taxonomy" id="2978220"/>
    <lineage>
        <taxon>Bacteria</taxon>
        <taxon>Pseudomonadati</taxon>
        <taxon>Pseudomonadota</taxon>
        <taxon>Gammaproteobacteria</taxon>
        <taxon>Enterobacterales</taxon>
        <taxon>Erwiniaceae</taxon>
        <taxon>Winslowiella</taxon>
    </lineage>
</organism>
<dbReference type="InterPro" id="IPR012783">
    <property type="entry name" value="Znf_C4_TraR"/>
</dbReference>
<dbReference type="PROSITE" id="PS51128">
    <property type="entry name" value="ZF_DKSA_2"/>
    <property type="match status" value="1"/>
</dbReference>
<feature type="zinc finger region" description="dksA C4-type" evidence="4">
    <location>
        <begin position="35"/>
        <end position="59"/>
    </location>
</feature>
<dbReference type="Proteomes" id="UP001064262">
    <property type="component" value="Unassembled WGS sequence"/>
</dbReference>
<dbReference type="AlphaFoldDB" id="A0A9J6PLW1"/>
<proteinExistence type="predicted"/>
<dbReference type="GO" id="GO:1900378">
    <property type="term" value="P:positive regulation of secondary metabolite biosynthetic process"/>
    <property type="evidence" value="ECO:0007669"/>
    <property type="project" value="TreeGrafter"/>
</dbReference>
<dbReference type="SUPFAM" id="SSF57716">
    <property type="entry name" value="Glucocorticoid receptor-like (DNA-binding domain)"/>
    <property type="match status" value="1"/>
</dbReference>
<dbReference type="RefSeq" id="WP_267145056.1">
    <property type="nucleotide sequence ID" value="NZ_JAODIL010000082.1"/>
</dbReference>
<evidence type="ECO:0000313" key="7">
    <source>
        <dbReference type="Proteomes" id="UP001064262"/>
    </source>
</evidence>
<keyword evidence="1" id="KW-0479">Metal-binding</keyword>
<protein>
    <submittedName>
        <fullName evidence="6">TraR/DksA family transcriptional regulator</fullName>
    </submittedName>
</protein>
<dbReference type="NCBIfam" id="TIGR02419">
    <property type="entry name" value="C4_traR_proteo"/>
    <property type="match status" value="1"/>
</dbReference>
<reference evidence="6" key="1">
    <citation type="submission" date="2022-09" db="EMBL/GenBank/DDBJ databases">
        <title>Winslowiella arboricola sp. nov., isolated from bleeding cankers on broadleaf hosts.</title>
        <authorList>
            <person name="Brady C."/>
            <person name="Kaur S."/>
            <person name="Crampton B."/>
            <person name="Maddock D."/>
            <person name="Arnold D."/>
            <person name="Denman S."/>
        </authorList>
    </citation>
    <scope>NUCLEOTIDE SEQUENCE</scope>
    <source>
        <strain evidence="6">BAC 15a-03b</strain>
    </source>
</reference>
<keyword evidence="7" id="KW-1185">Reference proteome</keyword>
<dbReference type="InterPro" id="IPR020458">
    <property type="entry name" value="Znf_DskA_TraR_CS"/>
</dbReference>
<keyword evidence="2" id="KW-0863">Zinc-finger</keyword>
<dbReference type="Gene3D" id="1.20.120.910">
    <property type="entry name" value="DksA, coiled-coil domain"/>
    <property type="match status" value="1"/>
</dbReference>
<dbReference type="InterPro" id="IPR000962">
    <property type="entry name" value="Znf_DskA_TraR"/>
</dbReference>
<evidence type="ECO:0000259" key="5">
    <source>
        <dbReference type="Pfam" id="PF01258"/>
    </source>
</evidence>
<dbReference type="PROSITE" id="PS01102">
    <property type="entry name" value="ZF_DKSA_1"/>
    <property type="match status" value="1"/>
</dbReference>
<gene>
    <name evidence="6" type="ORF">N5923_17655</name>
</gene>
<evidence type="ECO:0000256" key="4">
    <source>
        <dbReference type="PROSITE-ProRule" id="PRU00510"/>
    </source>
</evidence>
<feature type="domain" description="Zinc finger DksA/TraR C4-type" evidence="5">
    <location>
        <begin position="34"/>
        <end position="64"/>
    </location>
</feature>
<dbReference type="GO" id="GO:0008270">
    <property type="term" value="F:zinc ion binding"/>
    <property type="evidence" value="ECO:0007669"/>
    <property type="project" value="UniProtKB-KW"/>
</dbReference>
<evidence type="ECO:0000256" key="3">
    <source>
        <dbReference type="ARBA" id="ARBA00022833"/>
    </source>
</evidence>
<accession>A0A9J6PLW1</accession>
<dbReference type="PANTHER" id="PTHR38777">
    <property type="entry name" value="FELS-2 PROPHAGE PROTEIN"/>
    <property type="match status" value="1"/>
</dbReference>
<comment type="caution">
    <text evidence="6">The sequence shown here is derived from an EMBL/GenBank/DDBJ whole genome shotgun (WGS) entry which is preliminary data.</text>
</comment>
<name>A0A9J6PLW1_9GAMM</name>
<dbReference type="Pfam" id="PF01258">
    <property type="entry name" value="zf-dskA_traR"/>
    <property type="match status" value="1"/>
</dbReference>
<evidence type="ECO:0000256" key="1">
    <source>
        <dbReference type="ARBA" id="ARBA00022723"/>
    </source>
</evidence>
<evidence type="ECO:0000256" key="2">
    <source>
        <dbReference type="ARBA" id="ARBA00022771"/>
    </source>
</evidence>
<dbReference type="PANTHER" id="PTHR38777:SF1">
    <property type="entry name" value="DNAK SUPPRESSOR PROTEIN"/>
    <property type="match status" value="1"/>
</dbReference>
<evidence type="ECO:0000313" key="6">
    <source>
        <dbReference type="EMBL" id="MCU5779313.1"/>
    </source>
</evidence>
<keyword evidence="3" id="KW-0862">Zinc</keyword>